<dbReference type="EMBL" id="MU006237">
    <property type="protein sequence ID" value="KAF2821362.1"/>
    <property type="molecule type" value="Genomic_DNA"/>
</dbReference>
<keyword evidence="3" id="KW-0812">Transmembrane</keyword>
<evidence type="ECO:0000256" key="5">
    <source>
        <dbReference type="ARBA" id="ARBA00023136"/>
    </source>
</evidence>
<keyword evidence="4" id="KW-1133">Transmembrane helix</keyword>
<name>A0A6A6ZJT6_9PLEO</name>
<gene>
    <name evidence="6" type="ORF">CC86DRAFT_459030</name>
</gene>
<evidence type="ECO:0000256" key="3">
    <source>
        <dbReference type="ARBA" id="ARBA00022692"/>
    </source>
</evidence>
<dbReference type="InterPro" id="IPR038213">
    <property type="entry name" value="IFI6/IFI27-like_sf"/>
</dbReference>
<dbReference type="InterPro" id="IPR009311">
    <property type="entry name" value="IFI6/IFI27-like"/>
</dbReference>
<dbReference type="GO" id="GO:0016020">
    <property type="term" value="C:membrane"/>
    <property type="evidence" value="ECO:0007669"/>
    <property type="project" value="UniProtKB-SubCell"/>
</dbReference>
<evidence type="ECO:0000256" key="4">
    <source>
        <dbReference type="ARBA" id="ARBA00022989"/>
    </source>
</evidence>
<dbReference type="AlphaFoldDB" id="A0A6A6ZJT6"/>
<comment type="subcellular location">
    <subcellularLocation>
        <location evidence="1">Membrane</location>
        <topology evidence="1">Multi-pass membrane protein</topology>
    </subcellularLocation>
</comment>
<keyword evidence="7" id="KW-1185">Reference proteome</keyword>
<dbReference type="Pfam" id="PF06140">
    <property type="entry name" value="Ifi-6-16"/>
    <property type="match status" value="1"/>
</dbReference>
<dbReference type="OrthoDB" id="440424at2759"/>
<evidence type="ECO:0000313" key="6">
    <source>
        <dbReference type="EMBL" id="KAF2821362.1"/>
    </source>
</evidence>
<proteinExistence type="inferred from homology"/>
<reference evidence="6" key="1">
    <citation type="journal article" date="2020" name="Stud. Mycol.">
        <title>101 Dothideomycetes genomes: a test case for predicting lifestyles and emergence of pathogens.</title>
        <authorList>
            <person name="Haridas S."/>
            <person name="Albert R."/>
            <person name="Binder M."/>
            <person name="Bloem J."/>
            <person name="Labutti K."/>
            <person name="Salamov A."/>
            <person name="Andreopoulos B."/>
            <person name="Baker S."/>
            <person name="Barry K."/>
            <person name="Bills G."/>
            <person name="Bluhm B."/>
            <person name="Cannon C."/>
            <person name="Castanera R."/>
            <person name="Culley D."/>
            <person name="Daum C."/>
            <person name="Ezra D."/>
            <person name="Gonzalez J."/>
            <person name="Henrissat B."/>
            <person name="Kuo A."/>
            <person name="Liang C."/>
            <person name="Lipzen A."/>
            <person name="Lutzoni F."/>
            <person name="Magnuson J."/>
            <person name="Mondo S."/>
            <person name="Nolan M."/>
            <person name="Ohm R."/>
            <person name="Pangilinan J."/>
            <person name="Park H.-J."/>
            <person name="Ramirez L."/>
            <person name="Alfaro M."/>
            <person name="Sun H."/>
            <person name="Tritt A."/>
            <person name="Yoshinaga Y."/>
            <person name="Zwiers L.-H."/>
            <person name="Turgeon B."/>
            <person name="Goodwin S."/>
            <person name="Spatafora J."/>
            <person name="Crous P."/>
            <person name="Grigoriev I."/>
        </authorList>
    </citation>
    <scope>NUCLEOTIDE SEQUENCE</scope>
    <source>
        <strain evidence="6">CBS 113818</strain>
    </source>
</reference>
<organism evidence="6 7">
    <name type="scientific">Ophiobolus disseminans</name>
    <dbReference type="NCBI Taxonomy" id="1469910"/>
    <lineage>
        <taxon>Eukaryota</taxon>
        <taxon>Fungi</taxon>
        <taxon>Dikarya</taxon>
        <taxon>Ascomycota</taxon>
        <taxon>Pezizomycotina</taxon>
        <taxon>Dothideomycetes</taxon>
        <taxon>Pleosporomycetidae</taxon>
        <taxon>Pleosporales</taxon>
        <taxon>Pleosporineae</taxon>
        <taxon>Phaeosphaeriaceae</taxon>
        <taxon>Ophiobolus</taxon>
    </lineage>
</organism>
<evidence type="ECO:0000256" key="2">
    <source>
        <dbReference type="ARBA" id="ARBA00007262"/>
    </source>
</evidence>
<evidence type="ECO:0000313" key="7">
    <source>
        <dbReference type="Proteomes" id="UP000799424"/>
    </source>
</evidence>
<keyword evidence="5" id="KW-0472">Membrane</keyword>
<dbReference type="Proteomes" id="UP000799424">
    <property type="component" value="Unassembled WGS sequence"/>
</dbReference>
<dbReference type="Gene3D" id="6.10.110.10">
    <property type="match status" value="1"/>
</dbReference>
<protein>
    <submittedName>
        <fullName evidence="6">Uncharacterized protein</fullName>
    </submittedName>
</protein>
<accession>A0A6A6ZJT6</accession>
<evidence type="ECO:0000256" key="1">
    <source>
        <dbReference type="ARBA" id="ARBA00004141"/>
    </source>
</evidence>
<comment type="similarity">
    <text evidence="2">Belongs to the IFI6/IFI27 family.</text>
</comment>
<sequence length="120" mass="11698">MMNATQVPQIVLDWIAQHPYQTAFHVVNGVVLFTPAAITVPFFSALGFSAVGPAASSTASGVMGYFGVVPAGGVFATLQSAAMGGYGASVAAGAAQAGAVASSAAAWAFGWAGKNASSGA</sequence>